<feature type="transmembrane region" description="Helical" evidence="1">
    <location>
        <begin position="17"/>
        <end position="37"/>
    </location>
</feature>
<dbReference type="RefSeq" id="WP_094235608.1">
    <property type="nucleotide sequence ID" value="NZ_CP022657.1"/>
</dbReference>
<evidence type="ECO:0008006" key="4">
    <source>
        <dbReference type="Google" id="ProtNLM"/>
    </source>
</evidence>
<evidence type="ECO:0000313" key="3">
    <source>
        <dbReference type="Proteomes" id="UP000214688"/>
    </source>
</evidence>
<organism evidence="2 3">
    <name type="scientific">Tumebacillus algifaecis</name>
    <dbReference type="NCBI Taxonomy" id="1214604"/>
    <lineage>
        <taxon>Bacteria</taxon>
        <taxon>Bacillati</taxon>
        <taxon>Bacillota</taxon>
        <taxon>Bacilli</taxon>
        <taxon>Bacillales</taxon>
        <taxon>Alicyclobacillaceae</taxon>
        <taxon>Tumebacillus</taxon>
    </lineage>
</organism>
<sequence>MWAVLQTEAYKYFKSKLWWGTLLLIAVPPLLNLLVWTERLSNDPQFVLTFADSLQQNISLLAILFGPLVLCLLATLAITSETQNGTLRYLLTSQVKRWELIVGKALWVMIWNSLLLFFAFLLTFAFSALLGAEGPVPYGDTLLSWLVLSASLGAMIPVYLFVALLLPNFFVPVGLGLVGTFIGLIITSSKYIAIYPFTTSIILLYRALGQPIDQELLGTTPLWIGLLVTLGLGGLLLTTVMFKRKDVAH</sequence>
<dbReference type="AlphaFoldDB" id="A0A223CYV1"/>
<feature type="transmembrane region" description="Helical" evidence="1">
    <location>
        <begin position="169"/>
        <end position="186"/>
    </location>
</feature>
<gene>
    <name evidence="2" type="ORF">CIG75_04735</name>
</gene>
<keyword evidence="1" id="KW-1133">Transmembrane helix</keyword>
<feature type="transmembrane region" description="Helical" evidence="1">
    <location>
        <begin position="142"/>
        <end position="163"/>
    </location>
</feature>
<feature type="transmembrane region" description="Helical" evidence="1">
    <location>
        <begin position="220"/>
        <end position="242"/>
    </location>
</feature>
<accession>A0A223CYV1</accession>
<feature type="transmembrane region" description="Helical" evidence="1">
    <location>
        <begin position="58"/>
        <end position="78"/>
    </location>
</feature>
<dbReference type="KEGG" id="tab:CIG75_04735"/>
<keyword evidence="3" id="KW-1185">Reference proteome</keyword>
<keyword evidence="1" id="KW-0472">Membrane</keyword>
<proteinExistence type="predicted"/>
<evidence type="ECO:0000313" key="2">
    <source>
        <dbReference type="EMBL" id="ASS74356.1"/>
    </source>
</evidence>
<feature type="transmembrane region" description="Helical" evidence="1">
    <location>
        <begin position="191"/>
        <end position="208"/>
    </location>
</feature>
<dbReference type="Proteomes" id="UP000214688">
    <property type="component" value="Chromosome"/>
</dbReference>
<feature type="transmembrane region" description="Helical" evidence="1">
    <location>
        <begin position="105"/>
        <end position="130"/>
    </location>
</feature>
<keyword evidence="1" id="KW-0812">Transmembrane</keyword>
<dbReference type="OrthoDB" id="2381398at2"/>
<evidence type="ECO:0000256" key="1">
    <source>
        <dbReference type="SAM" id="Phobius"/>
    </source>
</evidence>
<dbReference type="Pfam" id="PF12730">
    <property type="entry name" value="ABC2_membrane_4"/>
    <property type="match status" value="1"/>
</dbReference>
<dbReference type="EMBL" id="CP022657">
    <property type="protein sequence ID" value="ASS74356.1"/>
    <property type="molecule type" value="Genomic_DNA"/>
</dbReference>
<dbReference type="PANTHER" id="PTHR37305">
    <property type="entry name" value="INTEGRAL MEMBRANE PROTEIN-RELATED"/>
    <property type="match status" value="1"/>
</dbReference>
<reference evidence="2 3" key="1">
    <citation type="journal article" date="2015" name="Int. J. Syst. Evol. Microbiol.">
        <title>Tumebacillus algifaecis sp. nov., isolated from decomposing algal scum.</title>
        <authorList>
            <person name="Wu Y.F."/>
            <person name="Zhang B."/>
            <person name="Xing P."/>
            <person name="Wu Q.L."/>
            <person name="Liu S.J."/>
        </authorList>
    </citation>
    <scope>NUCLEOTIDE SEQUENCE [LARGE SCALE GENOMIC DNA]</scope>
    <source>
        <strain evidence="2 3">THMBR28</strain>
    </source>
</reference>
<protein>
    <recommendedName>
        <fullName evidence="4">ABC transporter permease</fullName>
    </recommendedName>
</protein>
<dbReference type="PANTHER" id="PTHR37305:SF1">
    <property type="entry name" value="MEMBRANE PROTEIN"/>
    <property type="match status" value="1"/>
</dbReference>
<name>A0A223CYV1_9BACL</name>